<protein>
    <submittedName>
        <fullName evidence="2">MOSC domain-containing protein</fullName>
    </submittedName>
</protein>
<name>A0ABV7A9S1_9BACI</name>
<evidence type="ECO:0000313" key="2">
    <source>
        <dbReference type="EMBL" id="MFC2949490.1"/>
    </source>
</evidence>
<accession>A0ABV7A9S1</accession>
<gene>
    <name evidence="2" type="ORF">ACFODW_14305</name>
</gene>
<dbReference type="InterPro" id="IPR005163">
    <property type="entry name" value="Tri_helical_YiiM-like"/>
</dbReference>
<comment type="caution">
    <text evidence="2">The sequence shown here is derived from an EMBL/GenBank/DDBJ whole genome shotgun (WGS) entry which is preliminary data.</text>
</comment>
<organism evidence="2 3">
    <name type="scientific">Virgibacillus sediminis</name>
    <dbReference type="NCBI Taxonomy" id="202260"/>
    <lineage>
        <taxon>Bacteria</taxon>
        <taxon>Bacillati</taxon>
        <taxon>Bacillota</taxon>
        <taxon>Bacilli</taxon>
        <taxon>Bacillales</taxon>
        <taxon>Bacillaceae</taxon>
        <taxon>Virgibacillus</taxon>
    </lineage>
</organism>
<dbReference type="PANTHER" id="PTHR30212">
    <property type="entry name" value="PROTEIN YIIM"/>
    <property type="match status" value="1"/>
</dbReference>
<dbReference type="InterPro" id="IPR011037">
    <property type="entry name" value="Pyrv_Knase-like_insert_dom_sf"/>
</dbReference>
<dbReference type="Pfam" id="PF03473">
    <property type="entry name" value="MOSC"/>
    <property type="match status" value="1"/>
</dbReference>
<reference evidence="3" key="1">
    <citation type="journal article" date="2019" name="Int. J. Syst. Evol. Microbiol.">
        <title>The Global Catalogue of Microorganisms (GCM) 10K type strain sequencing project: providing services to taxonomists for standard genome sequencing and annotation.</title>
        <authorList>
            <consortium name="The Broad Institute Genomics Platform"/>
            <consortium name="The Broad Institute Genome Sequencing Center for Infectious Disease"/>
            <person name="Wu L."/>
            <person name="Ma J."/>
        </authorList>
    </citation>
    <scope>NUCLEOTIDE SEQUENCE [LARGE SCALE GENOMIC DNA]</scope>
    <source>
        <strain evidence="3">KCTC 13193</strain>
    </source>
</reference>
<keyword evidence="3" id="KW-1185">Reference proteome</keyword>
<sequence>MKETLEMESARIHKRGIENKNGGYRTLDKALFAYPIRHYISWQEEMQYEGISYGAMGEQLSVLEMDEYTVCIGDVFRLGNAVIQVSQPGLAYLDAATPFRHIDFSRKIQKSGRTGWYFRVIEEGEAYSSSDMELMERYYPEWSVAACNEVMHVRKEDLRRAEALMACEPLGDSWKKALTKRVRGF</sequence>
<dbReference type="SUPFAM" id="SSF50800">
    <property type="entry name" value="PK beta-barrel domain-like"/>
    <property type="match status" value="1"/>
</dbReference>
<dbReference type="PANTHER" id="PTHR30212:SF2">
    <property type="entry name" value="PROTEIN YIIM"/>
    <property type="match status" value="1"/>
</dbReference>
<evidence type="ECO:0000259" key="1">
    <source>
        <dbReference type="PROSITE" id="PS51340"/>
    </source>
</evidence>
<dbReference type="Pfam" id="PF03475">
    <property type="entry name" value="YiiM_3-alpha"/>
    <property type="match status" value="1"/>
</dbReference>
<dbReference type="PROSITE" id="PS51340">
    <property type="entry name" value="MOSC"/>
    <property type="match status" value="1"/>
</dbReference>
<proteinExistence type="predicted"/>
<dbReference type="InterPro" id="IPR005302">
    <property type="entry name" value="MoCF_Sase_C"/>
</dbReference>
<dbReference type="EMBL" id="JBHRRZ010000037">
    <property type="protein sequence ID" value="MFC2949490.1"/>
    <property type="molecule type" value="Genomic_DNA"/>
</dbReference>
<dbReference type="Proteomes" id="UP001595387">
    <property type="component" value="Unassembled WGS sequence"/>
</dbReference>
<evidence type="ECO:0000313" key="3">
    <source>
        <dbReference type="Proteomes" id="UP001595387"/>
    </source>
</evidence>
<dbReference type="Gene3D" id="2.40.33.20">
    <property type="entry name" value="PK beta-barrel domain-like"/>
    <property type="match status" value="1"/>
</dbReference>
<dbReference type="RefSeq" id="WP_390307461.1">
    <property type="nucleotide sequence ID" value="NZ_JBHRRZ010000037.1"/>
</dbReference>
<dbReference type="InterPro" id="IPR052353">
    <property type="entry name" value="Benzoxazolinone_Detox_Enz"/>
</dbReference>
<feature type="domain" description="MOSC" evidence="1">
    <location>
        <begin position="2"/>
        <end position="135"/>
    </location>
</feature>